<dbReference type="RefSeq" id="WP_011414164.1">
    <property type="nucleotide sequence ID" value="NC_007722.1"/>
</dbReference>
<dbReference type="HOGENOM" id="CLU_110275_3_1_5"/>
<accession>Q2NAG3</accession>
<dbReference type="Proteomes" id="UP000008808">
    <property type="component" value="Chromosome"/>
</dbReference>
<keyword evidence="1" id="KW-0732">Signal</keyword>
<feature type="signal peptide" evidence="1">
    <location>
        <begin position="1"/>
        <end position="24"/>
    </location>
</feature>
<gene>
    <name evidence="2" type="ordered locus">ELI_06180</name>
</gene>
<proteinExistence type="predicted"/>
<evidence type="ECO:0000256" key="1">
    <source>
        <dbReference type="SAM" id="SignalP"/>
    </source>
</evidence>
<evidence type="ECO:0000313" key="2">
    <source>
        <dbReference type="EMBL" id="ABC63328.1"/>
    </source>
</evidence>
<protein>
    <recommendedName>
        <fullName evidence="4">DUF11 domain-containing protein</fullName>
    </recommendedName>
</protein>
<keyword evidence="3" id="KW-1185">Reference proteome</keyword>
<dbReference type="KEGG" id="eli:ELI_06180"/>
<evidence type="ECO:0000313" key="3">
    <source>
        <dbReference type="Proteomes" id="UP000008808"/>
    </source>
</evidence>
<reference evidence="3" key="1">
    <citation type="journal article" date="2009" name="J. Bacteriol.">
        <title>Complete genome sequence of Erythrobacter litoralis HTCC2594.</title>
        <authorList>
            <person name="Oh H.M."/>
            <person name="Giovannoni S.J."/>
            <person name="Ferriera S."/>
            <person name="Johnson J."/>
            <person name="Cho J.C."/>
        </authorList>
    </citation>
    <scope>NUCLEOTIDE SEQUENCE [LARGE SCALE GENOMIC DNA]</scope>
    <source>
        <strain evidence="3">HTCC2594</strain>
    </source>
</reference>
<dbReference type="eggNOG" id="COG4719">
    <property type="taxonomic scope" value="Bacteria"/>
</dbReference>
<name>Q2NAG3_ERYLH</name>
<dbReference type="OrthoDB" id="7428387at2"/>
<dbReference type="EMBL" id="CP000157">
    <property type="protein sequence ID" value="ABC63328.1"/>
    <property type="molecule type" value="Genomic_DNA"/>
</dbReference>
<sequence length="155" mass="16664">MFDHKFVIASMFAASVAFSTPSFAQTTVELQGDVKVVRIVEEAGKRVETYAEPTQVVPGDRLKFTTSYRNGTSELVENFVITNPLPKAVLLTDAGDFEVSVDGGETFGPLESRTVSLPEGGSRPAMLADVEQVRWTIASIAPGASGQVTYFASVR</sequence>
<dbReference type="AlphaFoldDB" id="Q2NAG3"/>
<dbReference type="STRING" id="314225.ELI_06180"/>
<feature type="chain" id="PRO_5004212963" description="DUF11 domain-containing protein" evidence="1">
    <location>
        <begin position="25"/>
        <end position="155"/>
    </location>
</feature>
<organism evidence="2 3">
    <name type="scientific">Erythrobacter litoralis (strain HTCC2594)</name>
    <dbReference type="NCBI Taxonomy" id="314225"/>
    <lineage>
        <taxon>Bacteria</taxon>
        <taxon>Pseudomonadati</taxon>
        <taxon>Pseudomonadota</taxon>
        <taxon>Alphaproteobacteria</taxon>
        <taxon>Sphingomonadales</taxon>
        <taxon>Erythrobacteraceae</taxon>
        <taxon>Erythrobacter/Porphyrobacter group</taxon>
        <taxon>Erythrobacter</taxon>
    </lineage>
</organism>
<evidence type="ECO:0008006" key="4">
    <source>
        <dbReference type="Google" id="ProtNLM"/>
    </source>
</evidence>